<evidence type="ECO:0000256" key="2">
    <source>
        <dbReference type="SAM" id="SignalP"/>
    </source>
</evidence>
<evidence type="ECO:0000259" key="4">
    <source>
        <dbReference type="Pfam" id="PF11873"/>
    </source>
</evidence>
<evidence type="ECO:0000313" key="6">
    <source>
        <dbReference type="Proteomes" id="UP000002012"/>
    </source>
</evidence>
<dbReference type="InterPro" id="IPR024570">
    <property type="entry name" value="Murein_transglycosylaseC_N"/>
</dbReference>
<comment type="similarity">
    <text evidence="1">Belongs to the transglycosylase Slt family.</text>
</comment>
<dbReference type="SUPFAM" id="SSF53955">
    <property type="entry name" value="Lysozyme-like"/>
    <property type="match status" value="1"/>
</dbReference>
<dbReference type="eggNOG" id="COG0741">
    <property type="taxonomic scope" value="Bacteria"/>
</dbReference>
<dbReference type="HOGENOM" id="CLU_044583_0_0_0"/>
<dbReference type="InParanoid" id="D4H7I2"/>
<dbReference type="InterPro" id="IPR023346">
    <property type="entry name" value="Lysozyme-like_dom_sf"/>
</dbReference>
<reference evidence="5 6" key="1">
    <citation type="journal article" date="2010" name="Stand. Genomic Sci.">
        <title>Complete genome sequence of Denitrovibrio acetiphilus type strain (N2460).</title>
        <authorList>
            <person name="Kiss H."/>
            <person name="Lang E."/>
            <person name="Lapidus A."/>
            <person name="Copeland A."/>
            <person name="Nolan M."/>
            <person name="Glavina Del Rio T."/>
            <person name="Chen F."/>
            <person name="Lucas S."/>
            <person name="Tice H."/>
            <person name="Cheng J.F."/>
            <person name="Han C."/>
            <person name="Goodwin L."/>
            <person name="Pitluck S."/>
            <person name="Liolios K."/>
            <person name="Pati A."/>
            <person name="Ivanova N."/>
            <person name="Mavromatis K."/>
            <person name="Chen A."/>
            <person name="Palaniappan K."/>
            <person name="Land M."/>
            <person name="Hauser L."/>
            <person name="Chang Y.J."/>
            <person name="Jeffries C.D."/>
            <person name="Detter J.C."/>
            <person name="Brettin T."/>
            <person name="Spring S."/>
            <person name="Rohde M."/>
            <person name="Goker M."/>
            <person name="Woyke T."/>
            <person name="Bristow J."/>
            <person name="Eisen J.A."/>
            <person name="Markowitz V."/>
            <person name="Hugenholtz P."/>
            <person name="Kyrpides N.C."/>
            <person name="Klenk H.P."/>
        </authorList>
    </citation>
    <scope>NUCLEOTIDE SEQUENCE [LARGE SCALE GENOMIC DNA]</scope>
    <source>
        <strain evidence="6">DSM 12809 / NBRC 114555 / N2460</strain>
    </source>
</reference>
<feature type="domain" description="Transglycosylase SLT" evidence="3">
    <location>
        <begin position="226"/>
        <end position="344"/>
    </location>
</feature>
<dbReference type="InterPro" id="IPR000189">
    <property type="entry name" value="Transglyc_AS"/>
</dbReference>
<dbReference type="PANTHER" id="PTHR37423">
    <property type="entry name" value="SOLUBLE LYTIC MUREIN TRANSGLYCOSYLASE-RELATED"/>
    <property type="match status" value="1"/>
</dbReference>
<dbReference type="FunCoup" id="D4H7I2">
    <property type="interactions" value="14"/>
</dbReference>
<sequence precursor="true">MKKITITVVVLMCFVLAHADGFEDFKGQNEKEFESSKKEFTSYKQETEKAFETYKNIVNEEFESYKKNIEKYWDTVEVSTNTKWVEYLNNYRIRKIVDFETGEIRIDVLGGTPSDIKPVLKDLLKEDKGNAFRRDPVAFNTEKKLREQVPGVVTEKVSDDPVLEPVFSDNPLNATELDQLADKLINDSSVSTEISDKTGKHVTTAKIKLPADTYQKSAAKVKPFAENYAKEFKLNPALVMSVMYNESRFNPLAKSHVPAYGLMQIVPQSAGVDVMQFLEGKKKVLAPSYLYNAENNVKIGSAYLHILYYRYLKGINNPESRLYCSIAAYNTGAGNVAYAFNKNNGGRYSISRAVPVINSMSPQKVYEYLKFNLRYEEARNYIVNVSAKMKDY</sequence>
<dbReference type="PaxDb" id="522772-Dacet_1209"/>
<organism evidence="5 6">
    <name type="scientific">Denitrovibrio acetiphilus (strain DSM 12809 / NBRC 114555 / N2460)</name>
    <dbReference type="NCBI Taxonomy" id="522772"/>
    <lineage>
        <taxon>Bacteria</taxon>
        <taxon>Pseudomonadati</taxon>
        <taxon>Deferribacterota</taxon>
        <taxon>Deferribacteres</taxon>
        <taxon>Deferribacterales</taxon>
        <taxon>Geovibrionaceae</taxon>
        <taxon>Denitrovibrio</taxon>
    </lineage>
</organism>
<feature type="domain" description="Murein transglycosylase-C N-terminal" evidence="4">
    <location>
        <begin position="59"/>
        <end position="110"/>
    </location>
</feature>
<dbReference type="STRING" id="522772.Dacet_1209"/>
<gene>
    <name evidence="5" type="ordered locus">Dacet_1209</name>
</gene>
<dbReference type="InterPro" id="IPR008258">
    <property type="entry name" value="Transglycosylase_SLT_dom_1"/>
</dbReference>
<keyword evidence="2" id="KW-0732">Signal</keyword>
<dbReference type="GO" id="GO:0016020">
    <property type="term" value="C:membrane"/>
    <property type="evidence" value="ECO:0007669"/>
    <property type="project" value="InterPro"/>
</dbReference>
<proteinExistence type="inferred from homology"/>
<dbReference type="Proteomes" id="UP000002012">
    <property type="component" value="Chromosome"/>
</dbReference>
<dbReference type="CAZy" id="GH23">
    <property type="family name" value="Glycoside Hydrolase Family 23"/>
</dbReference>
<evidence type="ECO:0000259" key="3">
    <source>
        <dbReference type="Pfam" id="PF01464"/>
    </source>
</evidence>
<dbReference type="RefSeq" id="WP_013010503.1">
    <property type="nucleotide sequence ID" value="NC_013943.1"/>
</dbReference>
<feature type="signal peptide" evidence="2">
    <location>
        <begin position="1"/>
        <end position="19"/>
    </location>
</feature>
<protein>
    <submittedName>
        <fullName evidence="5">Lytic transglycosylase catalytic</fullName>
    </submittedName>
</protein>
<dbReference type="PANTHER" id="PTHR37423:SF2">
    <property type="entry name" value="MEMBRANE-BOUND LYTIC MUREIN TRANSGLYCOSYLASE C"/>
    <property type="match status" value="1"/>
</dbReference>
<dbReference type="Pfam" id="PF11873">
    <property type="entry name" value="Mltc_N"/>
    <property type="match status" value="1"/>
</dbReference>
<keyword evidence="6" id="KW-1185">Reference proteome</keyword>
<dbReference type="AlphaFoldDB" id="D4H7I2"/>
<evidence type="ECO:0000313" key="5">
    <source>
        <dbReference type="EMBL" id="ADD67981.1"/>
    </source>
</evidence>
<dbReference type="Gene3D" id="1.10.530.10">
    <property type="match status" value="1"/>
</dbReference>
<name>D4H7I2_DENA2</name>
<dbReference type="PROSITE" id="PS00922">
    <property type="entry name" value="TRANSGLYCOSYLASE"/>
    <property type="match status" value="1"/>
</dbReference>
<dbReference type="GO" id="GO:0000270">
    <property type="term" value="P:peptidoglycan metabolic process"/>
    <property type="evidence" value="ECO:0007669"/>
    <property type="project" value="InterPro"/>
</dbReference>
<dbReference type="Pfam" id="PF01464">
    <property type="entry name" value="SLT"/>
    <property type="match status" value="1"/>
</dbReference>
<dbReference type="GO" id="GO:0008933">
    <property type="term" value="F:peptidoglycan lytic transglycosylase activity"/>
    <property type="evidence" value="ECO:0007669"/>
    <property type="project" value="InterPro"/>
</dbReference>
<accession>D4H7I2</accession>
<dbReference type="KEGG" id="dap:Dacet_1209"/>
<feature type="chain" id="PRO_5003057683" evidence="2">
    <location>
        <begin position="20"/>
        <end position="392"/>
    </location>
</feature>
<dbReference type="EMBL" id="CP001968">
    <property type="protein sequence ID" value="ADD67981.1"/>
    <property type="molecule type" value="Genomic_DNA"/>
</dbReference>
<dbReference type="CDD" id="cd16893">
    <property type="entry name" value="LT_MltC_MltE"/>
    <property type="match status" value="1"/>
</dbReference>
<evidence type="ECO:0000256" key="1">
    <source>
        <dbReference type="ARBA" id="ARBA00007734"/>
    </source>
</evidence>